<gene>
    <name evidence="1" type="ORF">VNO77_07948</name>
</gene>
<evidence type="ECO:0000313" key="2">
    <source>
        <dbReference type="Proteomes" id="UP001367508"/>
    </source>
</evidence>
<reference evidence="1 2" key="1">
    <citation type="submission" date="2024-01" db="EMBL/GenBank/DDBJ databases">
        <title>The genomes of 5 underutilized Papilionoideae crops provide insights into root nodulation and disease resistanc.</title>
        <authorList>
            <person name="Jiang F."/>
        </authorList>
    </citation>
    <scope>NUCLEOTIDE SEQUENCE [LARGE SCALE GENOMIC DNA]</scope>
    <source>
        <strain evidence="1">LVBAO_FW01</strain>
        <tissue evidence="1">Leaves</tissue>
    </source>
</reference>
<evidence type="ECO:0000313" key="1">
    <source>
        <dbReference type="EMBL" id="KAK7349978.1"/>
    </source>
</evidence>
<name>A0AAN9MDP7_CANGL</name>
<organism evidence="1 2">
    <name type="scientific">Canavalia gladiata</name>
    <name type="common">Sword bean</name>
    <name type="synonym">Dolichos gladiatus</name>
    <dbReference type="NCBI Taxonomy" id="3824"/>
    <lineage>
        <taxon>Eukaryota</taxon>
        <taxon>Viridiplantae</taxon>
        <taxon>Streptophyta</taxon>
        <taxon>Embryophyta</taxon>
        <taxon>Tracheophyta</taxon>
        <taxon>Spermatophyta</taxon>
        <taxon>Magnoliopsida</taxon>
        <taxon>eudicotyledons</taxon>
        <taxon>Gunneridae</taxon>
        <taxon>Pentapetalae</taxon>
        <taxon>rosids</taxon>
        <taxon>fabids</taxon>
        <taxon>Fabales</taxon>
        <taxon>Fabaceae</taxon>
        <taxon>Papilionoideae</taxon>
        <taxon>50 kb inversion clade</taxon>
        <taxon>NPAAA clade</taxon>
        <taxon>indigoferoid/millettioid clade</taxon>
        <taxon>Phaseoleae</taxon>
        <taxon>Canavalia</taxon>
    </lineage>
</organism>
<dbReference type="AlphaFoldDB" id="A0AAN9MDP7"/>
<dbReference type="EMBL" id="JAYMYQ010000002">
    <property type="protein sequence ID" value="KAK7349978.1"/>
    <property type="molecule type" value="Genomic_DNA"/>
</dbReference>
<dbReference type="Proteomes" id="UP001367508">
    <property type="component" value="Unassembled WGS sequence"/>
</dbReference>
<protein>
    <submittedName>
        <fullName evidence="1">Uncharacterized protein</fullName>
    </submittedName>
</protein>
<comment type="caution">
    <text evidence="1">The sequence shown here is derived from an EMBL/GenBank/DDBJ whole genome shotgun (WGS) entry which is preliminary data.</text>
</comment>
<proteinExistence type="predicted"/>
<keyword evidence="2" id="KW-1185">Reference proteome</keyword>
<accession>A0AAN9MDP7</accession>
<sequence length="106" mass="12129">MGLEHQSRTLWEMRQPPGQVLDLERMYTSEFGYSSCLTNIGGAPLFVKHISFCMGCRHAWVEIGLQGKIRPYNHRVGSLIRVKILRINSTKPKGLGGLYRFESMFV</sequence>